<proteinExistence type="predicted"/>
<evidence type="ECO:0000313" key="1">
    <source>
        <dbReference type="EMBL" id="MPM61149.1"/>
    </source>
</evidence>
<gene>
    <name evidence="1" type="ORF">SDC9_108004</name>
</gene>
<dbReference type="AlphaFoldDB" id="A0A645B6R0"/>
<comment type="caution">
    <text evidence="1">The sequence shown here is derived from an EMBL/GenBank/DDBJ whole genome shotgun (WGS) entry which is preliminary data.</text>
</comment>
<accession>A0A645B6R0</accession>
<protein>
    <submittedName>
        <fullName evidence="1">Uncharacterized protein</fullName>
    </submittedName>
</protein>
<organism evidence="1">
    <name type="scientific">bioreactor metagenome</name>
    <dbReference type="NCBI Taxonomy" id="1076179"/>
    <lineage>
        <taxon>unclassified sequences</taxon>
        <taxon>metagenomes</taxon>
        <taxon>ecological metagenomes</taxon>
    </lineage>
</organism>
<dbReference type="EMBL" id="VSSQ01018177">
    <property type="protein sequence ID" value="MPM61149.1"/>
    <property type="molecule type" value="Genomic_DNA"/>
</dbReference>
<sequence>MDTDKITTNKHDTDKKLKNYSQVKSFDRLSNEDFEIASAITAGGDESMISIDINDKKY</sequence>
<reference evidence="1" key="1">
    <citation type="submission" date="2019-08" db="EMBL/GenBank/DDBJ databases">
        <authorList>
            <person name="Kucharzyk K."/>
            <person name="Murdoch R.W."/>
            <person name="Higgins S."/>
            <person name="Loffler F."/>
        </authorList>
    </citation>
    <scope>NUCLEOTIDE SEQUENCE</scope>
</reference>
<name>A0A645B6R0_9ZZZZ</name>